<evidence type="ECO:0000259" key="7">
    <source>
        <dbReference type="SMART" id="SM00657"/>
    </source>
</evidence>
<dbReference type="GO" id="GO:0000166">
    <property type="term" value="F:nucleotide binding"/>
    <property type="evidence" value="ECO:0007669"/>
    <property type="project" value="InterPro"/>
</dbReference>
<gene>
    <name evidence="9" type="primary">Aste57867_9304</name>
    <name evidence="8" type="ORF">As57867_009268</name>
    <name evidence="9" type="ORF">ASTE57867_9304</name>
</gene>
<evidence type="ECO:0000256" key="2">
    <source>
        <dbReference type="ARBA" id="ARBA00006898"/>
    </source>
</evidence>
<evidence type="ECO:0000256" key="4">
    <source>
        <dbReference type="ARBA" id="ARBA00022478"/>
    </source>
</evidence>
<reference evidence="8" key="2">
    <citation type="submission" date="2019-06" db="EMBL/GenBank/DDBJ databases">
        <title>Genomics analysis of Aphanomyces spp. identifies a new class of oomycete effector associated with host adaptation.</title>
        <authorList>
            <person name="Gaulin E."/>
        </authorList>
    </citation>
    <scope>NUCLEOTIDE SEQUENCE</scope>
    <source>
        <strain evidence="8">CBS 578.67</strain>
    </source>
</reference>
<reference evidence="9 10" key="1">
    <citation type="submission" date="2019-03" db="EMBL/GenBank/DDBJ databases">
        <authorList>
            <person name="Gaulin E."/>
            <person name="Dumas B."/>
        </authorList>
    </citation>
    <scope>NUCLEOTIDE SEQUENCE [LARGE SCALE GENOMIC DNA]</scope>
    <source>
        <strain evidence="9">CBS 568.67</strain>
    </source>
</reference>
<evidence type="ECO:0000256" key="3">
    <source>
        <dbReference type="ARBA" id="ARBA00016672"/>
    </source>
</evidence>
<dbReference type="InterPro" id="IPR038324">
    <property type="entry name" value="Rpb4/RPC9_sf"/>
</dbReference>
<dbReference type="SUPFAM" id="SSF47819">
    <property type="entry name" value="HRDC-like"/>
    <property type="match status" value="1"/>
</dbReference>
<dbReference type="Pfam" id="PF03874">
    <property type="entry name" value="RNA_pol_Rpb4"/>
    <property type="match status" value="1"/>
</dbReference>
<dbReference type="InterPro" id="IPR038846">
    <property type="entry name" value="RPC9"/>
</dbReference>
<protein>
    <recommendedName>
        <fullName evidence="3">DNA-directed RNA polymerase III subunit RPC9</fullName>
    </recommendedName>
</protein>
<evidence type="ECO:0000256" key="5">
    <source>
        <dbReference type="ARBA" id="ARBA00023163"/>
    </source>
</evidence>
<dbReference type="PANTHER" id="PTHR15561">
    <property type="entry name" value="CALCITONIN GENE-RELATED PEPTIDE-RECEPTOR COMPONENT PROTEIN"/>
    <property type="match status" value="1"/>
</dbReference>
<evidence type="ECO:0000256" key="1">
    <source>
        <dbReference type="ARBA" id="ARBA00004123"/>
    </source>
</evidence>
<evidence type="ECO:0000313" key="9">
    <source>
        <dbReference type="EMBL" id="VFT86186.1"/>
    </source>
</evidence>
<dbReference type="InterPro" id="IPR005574">
    <property type="entry name" value="Rpb4/RPC9"/>
</dbReference>
<dbReference type="GO" id="GO:0005666">
    <property type="term" value="C:RNA polymerase III complex"/>
    <property type="evidence" value="ECO:0007669"/>
    <property type="project" value="InterPro"/>
</dbReference>
<dbReference type="Proteomes" id="UP000332933">
    <property type="component" value="Unassembled WGS sequence"/>
</dbReference>
<dbReference type="Gene3D" id="1.20.1250.40">
    <property type="match status" value="1"/>
</dbReference>
<name>A0A485KMP9_9STRA</name>
<proteinExistence type="inferred from homology"/>
<evidence type="ECO:0000313" key="8">
    <source>
        <dbReference type="EMBL" id="KAF0700176.1"/>
    </source>
</evidence>
<dbReference type="AlphaFoldDB" id="A0A485KMP9"/>
<dbReference type="InterPro" id="IPR006590">
    <property type="entry name" value="RNA_pol_Rpb4/RPC9_core"/>
</dbReference>
<evidence type="ECO:0000256" key="6">
    <source>
        <dbReference type="ARBA" id="ARBA00023242"/>
    </source>
</evidence>
<dbReference type="SMART" id="SM00657">
    <property type="entry name" value="RPOL4c"/>
    <property type="match status" value="1"/>
</dbReference>
<comment type="similarity">
    <text evidence="2">Belongs to the eukaryotic RPC9 RNA polymerase subunit family.</text>
</comment>
<keyword evidence="6" id="KW-0539">Nucleus</keyword>
<accession>A0A485KMP9</accession>
<dbReference type="GO" id="GO:0006384">
    <property type="term" value="P:transcription initiation at RNA polymerase III promoter"/>
    <property type="evidence" value="ECO:0007669"/>
    <property type="project" value="InterPro"/>
</dbReference>
<organism evidence="9 10">
    <name type="scientific">Aphanomyces stellatus</name>
    <dbReference type="NCBI Taxonomy" id="120398"/>
    <lineage>
        <taxon>Eukaryota</taxon>
        <taxon>Sar</taxon>
        <taxon>Stramenopiles</taxon>
        <taxon>Oomycota</taxon>
        <taxon>Saprolegniomycetes</taxon>
        <taxon>Saprolegniales</taxon>
        <taxon>Verrucalvaceae</taxon>
        <taxon>Aphanomyces</taxon>
    </lineage>
</organism>
<keyword evidence="10" id="KW-1185">Reference proteome</keyword>
<dbReference type="EMBL" id="VJMH01005135">
    <property type="protein sequence ID" value="KAF0700176.1"/>
    <property type="molecule type" value="Genomic_DNA"/>
</dbReference>
<comment type="subcellular location">
    <subcellularLocation>
        <location evidence="1">Nucleus</location>
    </subcellularLocation>
</comment>
<sequence length="136" mass="15344">MKVLEASEGPLTNFEVMTLLEERKNGRMERKTSSQSVLYAERNWVDSKVLKCLARSPSKTLTEDKIAHFLSMVAGFELTNAEKLQFINHCPMELVDVHLIIEDCAERLTEVQVEELMAITAETLGATDDDEEVQAV</sequence>
<keyword evidence="4" id="KW-0240">DNA-directed RNA polymerase</keyword>
<dbReference type="PANTHER" id="PTHR15561:SF0">
    <property type="entry name" value="DNA-DIRECTED RNA POLYMERASE III SUBUNIT RPC9"/>
    <property type="match status" value="1"/>
</dbReference>
<feature type="domain" description="RNA polymerase Rpb4/RPC9 core" evidence="7">
    <location>
        <begin position="1"/>
        <end position="127"/>
    </location>
</feature>
<dbReference type="InterPro" id="IPR010997">
    <property type="entry name" value="HRDC-like_sf"/>
</dbReference>
<evidence type="ECO:0000313" key="10">
    <source>
        <dbReference type="Proteomes" id="UP000332933"/>
    </source>
</evidence>
<keyword evidence="5" id="KW-0804">Transcription</keyword>
<dbReference type="EMBL" id="CAADRA010005156">
    <property type="protein sequence ID" value="VFT86186.1"/>
    <property type="molecule type" value="Genomic_DNA"/>
</dbReference>
<dbReference type="OrthoDB" id="1746530at2759"/>